<dbReference type="RefSeq" id="WP_183527776.1">
    <property type="nucleotide sequence ID" value="NZ_JACIJM010000004.1"/>
</dbReference>
<evidence type="ECO:0000256" key="6">
    <source>
        <dbReference type="SAM" id="Phobius"/>
    </source>
</evidence>
<name>A0A7W9BJZ3_9RHOB</name>
<sequence length="203" mass="21692">MTHPDPSVRHTLTEDAMAFVLSTSMCGFGLIMLTHLGLITGQTAGLAVLISYMTGWSFGAVFFVVNIPFYALALLRMGWRFTLKSFVAVGLLSVMTLLLPDLISFDTLNPIAGAAFAGAFIGIGLMVLFRHGGSLGGIGVVALYLQDKTGFRAGWTQLGFDITLMVTAFFVIGGAPIVWSLLGAVVTNLIIAVNHRADRYTGR</sequence>
<feature type="transmembrane region" description="Helical" evidence="6">
    <location>
        <begin position="46"/>
        <end position="69"/>
    </location>
</feature>
<gene>
    <name evidence="7" type="ORF">FHS72_001572</name>
</gene>
<dbReference type="InterPro" id="IPR003740">
    <property type="entry name" value="YitT"/>
</dbReference>
<dbReference type="Proteomes" id="UP000535415">
    <property type="component" value="Unassembled WGS sequence"/>
</dbReference>
<keyword evidence="8" id="KW-1185">Reference proteome</keyword>
<feature type="transmembrane region" description="Helical" evidence="6">
    <location>
        <begin position="111"/>
        <end position="129"/>
    </location>
</feature>
<feature type="transmembrane region" description="Helical" evidence="6">
    <location>
        <begin position="162"/>
        <end position="193"/>
    </location>
</feature>
<accession>A0A7W9BJZ3</accession>
<proteinExistence type="predicted"/>
<comment type="caution">
    <text evidence="7">The sequence shown here is derived from an EMBL/GenBank/DDBJ whole genome shotgun (WGS) entry which is preliminary data.</text>
</comment>
<dbReference type="PANTHER" id="PTHR33545:SF5">
    <property type="entry name" value="UPF0750 MEMBRANE PROTEIN YITT"/>
    <property type="match status" value="1"/>
</dbReference>
<dbReference type="EMBL" id="JACIJM010000004">
    <property type="protein sequence ID" value="MBB5721948.1"/>
    <property type="molecule type" value="Genomic_DNA"/>
</dbReference>
<evidence type="ECO:0000256" key="2">
    <source>
        <dbReference type="ARBA" id="ARBA00022475"/>
    </source>
</evidence>
<organism evidence="7 8">
    <name type="scientific">Yoonia ponticola</name>
    <dbReference type="NCBI Taxonomy" id="1524255"/>
    <lineage>
        <taxon>Bacteria</taxon>
        <taxon>Pseudomonadati</taxon>
        <taxon>Pseudomonadota</taxon>
        <taxon>Alphaproteobacteria</taxon>
        <taxon>Rhodobacterales</taxon>
        <taxon>Paracoccaceae</taxon>
        <taxon>Yoonia</taxon>
    </lineage>
</organism>
<keyword evidence="5 6" id="KW-0472">Membrane</keyword>
<dbReference type="InterPro" id="IPR051461">
    <property type="entry name" value="UPF0750_membrane"/>
</dbReference>
<keyword evidence="4 6" id="KW-1133">Transmembrane helix</keyword>
<reference evidence="7 8" key="1">
    <citation type="submission" date="2020-08" db="EMBL/GenBank/DDBJ databases">
        <title>Genomic Encyclopedia of Type Strains, Phase IV (KMG-IV): sequencing the most valuable type-strain genomes for metagenomic binning, comparative biology and taxonomic classification.</title>
        <authorList>
            <person name="Goeker M."/>
        </authorList>
    </citation>
    <scope>NUCLEOTIDE SEQUENCE [LARGE SCALE GENOMIC DNA]</scope>
    <source>
        <strain evidence="7 8">DSM 101064</strain>
    </source>
</reference>
<feature type="transmembrane region" description="Helical" evidence="6">
    <location>
        <begin position="16"/>
        <end position="39"/>
    </location>
</feature>
<keyword evidence="2" id="KW-1003">Cell membrane</keyword>
<dbReference type="GO" id="GO:0005886">
    <property type="term" value="C:plasma membrane"/>
    <property type="evidence" value="ECO:0007669"/>
    <property type="project" value="UniProtKB-SubCell"/>
</dbReference>
<keyword evidence="3 6" id="KW-0812">Transmembrane</keyword>
<feature type="transmembrane region" description="Helical" evidence="6">
    <location>
        <begin position="81"/>
        <end position="99"/>
    </location>
</feature>
<evidence type="ECO:0000313" key="7">
    <source>
        <dbReference type="EMBL" id="MBB5721948.1"/>
    </source>
</evidence>
<comment type="subcellular location">
    <subcellularLocation>
        <location evidence="1">Cell membrane</location>
        <topology evidence="1">Multi-pass membrane protein</topology>
    </subcellularLocation>
</comment>
<evidence type="ECO:0000256" key="3">
    <source>
        <dbReference type="ARBA" id="ARBA00022692"/>
    </source>
</evidence>
<evidence type="ECO:0000313" key="8">
    <source>
        <dbReference type="Proteomes" id="UP000535415"/>
    </source>
</evidence>
<evidence type="ECO:0000256" key="5">
    <source>
        <dbReference type="ARBA" id="ARBA00023136"/>
    </source>
</evidence>
<protein>
    <submittedName>
        <fullName evidence="7">Uncharacterized membrane-anchored protein YitT (DUF2179 family)</fullName>
    </submittedName>
</protein>
<evidence type="ECO:0000256" key="1">
    <source>
        <dbReference type="ARBA" id="ARBA00004651"/>
    </source>
</evidence>
<dbReference type="AlphaFoldDB" id="A0A7W9BJZ3"/>
<dbReference type="Pfam" id="PF02588">
    <property type="entry name" value="YitT_membrane"/>
    <property type="match status" value="1"/>
</dbReference>
<evidence type="ECO:0000256" key="4">
    <source>
        <dbReference type="ARBA" id="ARBA00022989"/>
    </source>
</evidence>
<dbReference type="PANTHER" id="PTHR33545">
    <property type="entry name" value="UPF0750 MEMBRANE PROTEIN YITT-RELATED"/>
    <property type="match status" value="1"/>
</dbReference>